<feature type="region of interest" description="Disordered" evidence="5">
    <location>
        <begin position="253"/>
        <end position="286"/>
    </location>
</feature>
<dbReference type="PANTHER" id="PTHR30349">
    <property type="entry name" value="PHAGE INTEGRASE-RELATED"/>
    <property type="match status" value="1"/>
</dbReference>
<dbReference type="Proteomes" id="UP000403266">
    <property type="component" value="Unassembled WGS sequence"/>
</dbReference>
<dbReference type="GO" id="GO:0006310">
    <property type="term" value="P:DNA recombination"/>
    <property type="evidence" value="ECO:0007669"/>
    <property type="project" value="UniProtKB-KW"/>
</dbReference>
<comment type="caution">
    <text evidence="6">The sequence shown here is derived from an EMBL/GenBank/DDBJ whole genome shotgun (WGS) entry which is preliminary data.</text>
</comment>
<evidence type="ECO:0000256" key="1">
    <source>
        <dbReference type="ARBA" id="ARBA00008857"/>
    </source>
</evidence>
<name>A0A5N7MBS2_9HYPH</name>
<evidence type="ECO:0000256" key="4">
    <source>
        <dbReference type="ARBA" id="ARBA00023172"/>
    </source>
</evidence>
<keyword evidence="4" id="KW-0233">DNA recombination</keyword>
<evidence type="ECO:0000256" key="2">
    <source>
        <dbReference type="ARBA" id="ARBA00022908"/>
    </source>
</evidence>
<dbReference type="GO" id="GO:0003677">
    <property type="term" value="F:DNA binding"/>
    <property type="evidence" value="ECO:0007669"/>
    <property type="project" value="UniProtKB-KW"/>
</dbReference>
<dbReference type="InterPro" id="IPR013762">
    <property type="entry name" value="Integrase-like_cat_sf"/>
</dbReference>
<accession>A0A5N7MBS2</accession>
<keyword evidence="2" id="KW-0229">DNA integration</keyword>
<organism evidence="6 7">
    <name type="scientific">Microvirga tunisiensis</name>
    <dbReference type="NCBI Taxonomy" id="2108360"/>
    <lineage>
        <taxon>Bacteria</taxon>
        <taxon>Pseudomonadati</taxon>
        <taxon>Pseudomonadota</taxon>
        <taxon>Alphaproteobacteria</taxon>
        <taxon>Hyphomicrobiales</taxon>
        <taxon>Methylobacteriaceae</taxon>
        <taxon>Microvirga</taxon>
    </lineage>
</organism>
<gene>
    <name evidence="6" type="ORF">FS320_02335</name>
</gene>
<dbReference type="InterPro" id="IPR050090">
    <property type="entry name" value="Tyrosine_recombinase_XerCD"/>
</dbReference>
<protein>
    <submittedName>
        <fullName evidence="6">Tyrosine-type recombinase/integrase</fullName>
    </submittedName>
</protein>
<proteinExistence type="inferred from homology"/>
<dbReference type="PANTHER" id="PTHR30349:SF41">
    <property type="entry name" value="INTEGRASE_RECOMBINASE PROTEIN MJ0367-RELATED"/>
    <property type="match status" value="1"/>
</dbReference>
<dbReference type="AlphaFoldDB" id="A0A5N7MBS2"/>
<dbReference type="EMBL" id="VOSK01000003">
    <property type="protein sequence ID" value="MPR24090.1"/>
    <property type="molecule type" value="Genomic_DNA"/>
</dbReference>
<evidence type="ECO:0000313" key="7">
    <source>
        <dbReference type="Proteomes" id="UP000403266"/>
    </source>
</evidence>
<evidence type="ECO:0000256" key="3">
    <source>
        <dbReference type="ARBA" id="ARBA00023125"/>
    </source>
</evidence>
<keyword evidence="7" id="KW-1185">Reference proteome</keyword>
<feature type="compositionally biased region" description="Polar residues" evidence="5">
    <location>
        <begin position="276"/>
        <end position="286"/>
    </location>
</feature>
<sequence length="286" mass="32408">MKDVHIAAVRAVFSWACGQGKMEANPAEKVKVTVPVKPKLRSKGFTDDEARKILSAALALPSRLTTPEHAAARRWVPWLCAYTGARVNEITQLRRKDVLEGTLVREEEGRQVEKTYYFIRITPEAGSQKNHTFREVPLHDHLIEQGFIDFVKRCEQEPLFYSTRRQKKGVTGYNPTYARVGQSIAVWVRGLGIDHPDVRPNHAWRHRFKTIGRRCGMDSAKLDAIQGHAQADEGGSYGGFPWDSLKSEIDKHPRYEVVAAETTDRRKTRHSKDRASNPSPEAPDNT</sequence>
<dbReference type="Gene3D" id="1.10.443.10">
    <property type="entry name" value="Intergrase catalytic core"/>
    <property type="match status" value="1"/>
</dbReference>
<comment type="similarity">
    <text evidence="1">Belongs to the 'phage' integrase family.</text>
</comment>
<dbReference type="SUPFAM" id="SSF56349">
    <property type="entry name" value="DNA breaking-rejoining enzymes"/>
    <property type="match status" value="1"/>
</dbReference>
<dbReference type="RefSeq" id="WP_152709000.1">
    <property type="nucleotide sequence ID" value="NZ_VOSJ01000007.1"/>
</dbReference>
<evidence type="ECO:0000256" key="5">
    <source>
        <dbReference type="SAM" id="MobiDB-lite"/>
    </source>
</evidence>
<reference evidence="6 7" key="1">
    <citation type="journal article" date="2019" name="Syst. Appl. Microbiol.">
        <title>Microvirga tunisiensis sp. nov., a root nodule symbiotic bacterium isolated from Lupinus micranthus and L. luteus grown in Northern Tunisia.</title>
        <authorList>
            <person name="Msaddak A."/>
            <person name="Rejili M."/>
            <person name="Duran D."/>
            <person name="Mars M."/>
            <person name="Palacios J.M."/>
            <person name="Ruiz-Argueso T."/>
            <person name="Rey L."/>
            <person name="Imperial J."/>
        </authorList>
    </citation>
    <scope>NUCLEOTIDE SEQUENCE [LARGE SCALE GENOMIC DNA]</scope>
    <source>
        <strain evidence="6 7">Lmie10</strain>
    </source>
</reference>
<dbReference type="GO" id="GO:0015074">
    <property type="term" value="P:DNA integration"/>
    <property type="evidence" value="ECO:0007669"/>
    <property type="project" value="UniProtKB-KW"/>
</dbReference>
<evidence type="ECO:0000313" key="6">
    <source>
        <dbReference type="EMBL" id="MPR24090.1"/>
    </source>
</evidence>
<keyword evidence="3" id="KW-0238">DNA-binding</keyword>
<dbReference type="InterPro" id="IPR011010">
    <property type="entry name" value="DNA_brk_join_enz"/>
</dbReference>
<dbReference type="OrthoDB" id="9784724at2"/>